<gene>
    <name evidence="1" type="ORF">MRATA1EN3_LOCUS8403</name>
</gene>
<name>A0ACB0E9E0_RANTA</name>
<proteinExistence type="predicted"/>
<dbReference type="EMBL" id="OX596101">
    <property type="protein sequence ID" value="CAI9697190.1"/>
    <property type="molecule type" value="Genomic_DNA"/>
</dbReference>
<organism evidence="1 2">
    <name type="scientific">Rangifer tarandus platyrhynchus</name>
    <name type="common">Svalbard reindeer</name>
    <dbReference type="NCBI Taxonomy" id="3082113"/>
    <lineage>
        <taxon>Eukaryota</taxon>
        <taxon>Metazoa</taxon>
        <taxon>Chordata</taxon>
        <taxon>Craniata</taxon>
        <taxon>Vertebrata</taxon>
        <taxon>Euteleostomi</taxon>
        <taxon>Mammalia</taxon>
        <taxon>Eutheria</taxon>
        <taxon>Laurasiatheria</taxon>
        <taxon>Artiodactyla</taxon>
        <taxon>Ruminantia</taxon>
        <taxon>Pecora</taxon>
        <taxon>Cervidae</taxon>
        <taxon>Odocoileinae</taxon>
        <taxon>Rangifer</taxon>
    </lineage>
</organism>
<dbReference type="Proteomes" id="UP001162501">
    <property type="component" value="Chromosome 17"/>
</dbReference>
<accession>A0ACB0E9E0</accession>
<reference evidence="1" key="1">
    <citation type="submission" date="2023-05" db="EMBL/GenBank/DDBJ databases">
        <authorList>
            <consortium name="ELIXIR-Norway"/>
        </authorList>
    </citation>
    <scope>NUCLEOTIDE SEQUENCE</scope>
</reference>
<evidence type="ECO:0000313" key="2">
    <source>
        <dbReference type="Proteomes" id="UP001162501"/>
    </source>
</evidence>
<sequence length="741" mass="81297">MAWRLLKKRAQDAMVILGGGGLLFASYLTATGDEHFYAELLMPALQRLLDPETAHRLAVRFTSLGLLPRTAFQDSDMLEVRVLGHKFRNPVGIAAGFDKNGEAVDGLYKMGFGFVEIGSVTPEPQEGNPRPRVFRLPEDQAIINRYGFNSHGLSVVEHRLRARQQTQARLTEDGLPLGINLGKNKTSVDAASDYAEGVRVLGPLADYLVVNVSSPNTAGLRSLQGKAELRRLLTKVLQERDALKVAHKPAVLVKIAPDLTAQNKEDIASVVRELGIDGLVVTNTTESRPASLQGALRSERGGLSGKPLRDLSTQTIREMYALTQGRVPIVGVGGVSSGQDALEKIRAGASLVQLYTALTYRGPPVVGGVKRELEALLKEQGFARVTDAIGADHRSALPVVVTLLLCGQLLVVEISSEDTGRSAYASCPEPPKIENGYVEHSVRFQCKTYYKLRTAGDGVYTFNSKKQWINKNVGQQLPECEAVCGKPKHPVDQVQRIIGGSLDAKGSFPWQAKMVSHHNLISGATLINERWLLTTAKNLYLGHTSDKKAKDIAPTLRLYVGKNQPVEVEKVVLHPDHSKVDIGLIKLRQKVPVNEKVMPICLPSKDYVAVNRVGYVSGWGRNANFNFSEHLKYIMLPVADQDKCVEHYENSTVPKNKRDKSPVGVQPILNKNTFCVGLSKYQEDTCYGDAGSAFVVHDQEDDTWYAAGILSFDKSCAVAEYGVYVKVTSILDWVWKTIADN</sequence>
<evidence type="ECO:0000313" key="1">
    <source>
        <dbReference type="EMBL" id="CAI9697190.1"/>
    </source>
</evidence>
<protein>
    <submittedName>
        <fullName evidence="1">Uncharacterized protein</fullName>
    </submittedName>
</protein>